<dbReference type="GO" id="GO:0006099">
    <property type="term" value="P:tricarboxylic acid cycle"/>
    <property type="evidence" value="ECO:0007669"/>
    <property type="project" value="UniProtKB-KW"/>
</dbReference>
<keyword evidence="11" id="KW-0408">Iron</keyword>
<dbReference type="OMA" id="VYDYARP"/>
<reference evidence="14" key="1">
    <citation type="submission" date="2025-08" db="UniProtKB">
        <authorList>
            <consortium name="RefSeq"/>
        </authorList>
    </citation>
    <scope>IDENTIFICATION</scope>
</reference>
<keyword evidence="4 12" id="KW-0812">Transmembrane</keyword>
<protein>
    <recommendedName>
        <fullName evidence="12">Succinate dehydrogenase [ubiquinone] cytochrome b small subunit</fullName>
    </recommendedName>
</protein>
<feature type="binding site" evidence="10">
    <location>
        <position position="106"/>
    </location>
    <ligand>
        <name>a ubiquinone</name>
        <dbReference type="ChEBI" id="CHEBI:16389"/>
        <note>ligand shared with IP/SDHB</note>
    </ligand>
</feature>
<dbReference type="Gene3D" id="1.20.1300.10">
    <property type="entry name" value="Fumarate reductase/succinate dehydrogenase, transmembrane subunit"/>
    <property type="match status" value="1"/>
</dbReference>
<comment type="function">
    <text evidence="12">Membrane-anchoring subunit of succinate dehydrogenase (SDH) that is involved in complex II of the mitochondrial electron transport chain and is responsible for transferring electrons from succinate to ubiquinone (coenzyme Q).</text>
</comment>
<dbReference type="CTD" id="6392"/>
<evidence type="ECO:0000256" key="8">
    <source>
        <dbReference type="ARBA" id="ARBA00023128"/>
    </source>
</evidence>
<keyword evidence="12" id="KW-0249">Electron transport</keyword>
<dbReference type="GO" id="GO:0046872">
    <property type="term" value="F:metal ion binding"/>
    <property type="evidence" value="ECO:0007669"/>
    <property type="project" value="UniProtKB-KW"/>
</dbReference>
<dbReference type="CDD" id="cd03496">
    <property type="entry name" value="SQR_TypeC_CybS"/>
    <property type="match status" value="1"/>
</dbReference>
<keyword evidence="3 12" id="KW-0813">Transport</keyword>
<dbReference type="RefSeq" id="XP_022111080.1">
    <property type="nucleotide sequence ID" value="XM_022255388.1"/>
</dbReference>
<evidence type="ECO:0000256" key="6">
    <source>
        <dbReference type="ARBA" id="ARBA00022946"/>
    </source>
</evidence>
<evidence type="ECO:0000256" key="5">
    <source>
        <dbReference type="ARBA" id="ARBA00022792"/>
    </source>
</evidence>
<keyword evidence="12" id="KW-0349">Heme</keyword>
<organism evidence="13 14">
    <name type="scientific">Acanthaster planci</name>
    <name type="common">Crown-of-thorns starfish</name>
    <dbReference type="NCBI Taxonomy" id="133434"/>
    <lineage>
        <taxon>Eukaryota</taxon>
        <taxon>Metazoa</taxon>
        <taxon>Echinodermata</taxon>
        <taxon>Eleutherozoa</taxon>
        <taxon>Asterozoa</taxon>
        <taxon>Asteroidea</taxon>
        <taxon>Valvatacea</taxon>
        <taxon>Valvatida</taxon>
        <taxon>Acanthasteridae</taxon>
        <taxon>Acanthaster</taxon>
    </lineage>
</organism>
<dbReference type="PANTHER" id="PTHR13337:SF2">
    <property type="entry name" value="SUCCINATE DEHYDROGENASE [UBIQUINONE] CYTOCHROME B SMALL SUBUNIT, MITOCHONDRIAL"/>
    <property type="match status" value="1"/>
</dbReference>
<dbReference type="GO" id="GO:0006121">
    <property type="term" value="P:mitochondrial electron transport, succinate to ubiquinone"/>
    <property type="evidence" value="ECO:0007669"/>
    <property type="project" value="TreeGrafter"/>
</dbReference>
<dbReference type="Proteomes" id="UP000694845">
    <property type="component" value="Unplaced"/>
</dbReference>
<evidence type="ECO:0000313" key="13">
    <source>
        <dbReference type="Proteomes" id="UP000694845"/>
    </source>
</evidence>
<evidence type="ECO:0000256" key="3">
    <source>
        <dbReference type="ARBA" id="ARBA00022448"/>
    </source>
</evidence>
<keyword evidence="13" id="KW-1185">Reference proteome</keyword>
<keyword evidence="8 12" id="KW-0496">Mitochondrion</keyword>
<dbReference type="KEGG" id="aplc:110990396"/>
<keyword evidence="7 12" id="KW-1133">Transmembrane helix</keyword>
<evidence type="ECO:0000256" key="12">
    <source>
        <dbReference type="RuleBase" id="RU364031"/>
    </source>
</evidence>
<evidence type="ECO:0000256" key="4">
    <source>
        <dbReference type="ARBA" id="ARBA00022692"/>
    </source>
</evidence>
<dbReference type="InterPro" id="IPR034804">
    <property type="entry name" value="SQR/QFR_C/D"/>
</dbReference>
<evidence type="ECO:0000256" key="9">
    <source>
        <dbReference type="ARBA" id="ARBA00023136"/>
    </source>
</evidence>
<gene>
    <name evidence="14" type="primary">LOC110990396</name>
</gene>
<sequence length="150" mass="16508">MAALRLFRSRALLVSPQVVTSSFLKSDNARTPYGPTMVHTSPPNQSTGQSNVMASTRWKFEHMVTLAMTAAVPTAFITQHPLLDYVLAGCLTLHGHWGMESIFLDYMPGKTLPKVANSCLFGVSVLTFAGLCYFNYNDVGITKAIMMLWS</sequence>
<dbReference type="GeneID" id="110990396"/>
<evidence type="ECO:0000256" key="7">
    <source>
        <dbReference type="ARBA" id="ARBA00022989"/>
    </source>
</evidence>
<feature type="transmembrane region" description="Helical" evidence="12">
    <location>
        <begin position="115"/>
        <end position="136"/>
    </location>
</feature>
<feature type="binding site" description="axial binding residue" evidence="11">
    <location>
        <position position="94"/>
    </location>
    <ligand>
        <name>heme b</name>
        <dbReference type="ChEBI" id="CHEBI:60344"/>
        <note>ligand shared with SDHC</note>
    </ligand>
    <ligandPart>
        <name>Fe</name>
        <dbReference type="ChEBI" id="CHEBI:18248"/>
    </ligandPart>
</feature>
<keyword evidence="11 12" id="KW-0479">Metal-binding</keyword>
<dbReference type="GO" id="GO:0048039">
    <property type="term" value="F:ubiquinone binding"/>
    <property type="evidence" value="ECO:0007669"/>
    <property type="project" value="TreeGrafter"/>
</dbReference>
<keyword evidence="12" id="KW-0816">Tricarboxylic acid cycle</keyword>
<evidence type="ECO:0000256" key="11">
    <source>
        <dbReference type="PIRSR" id="PIRSR607992-2"/>
    </source>
</evidence>
<keyword evidence="5 12" id="KW-0999">Mitochondrion inner membrane</keyword>
<dbReference type="GO" id="GO:0020037">
    <property type="term" value="F:heme binding"/>
    <property type="evidence" value="ECO:0007669"/>
    <property type="project" value="TreeGrafter"/>
</dbReference>
<dbReference type="Pfam" id="PF05328">
    <property type="entry name" value="CybS"/>
    <property type="match status" value="1"/>
</dbReference>
<evidence type="ECO:0000256" key="2">
    <source>
        <dbReference type="ARBA" id="ARBA00007294"/>
    </source>
</evidence>
<comment type="similarity">
    <text evidence="2 12">Belongs to the CybS family.</text>
</comment>
<dbReference type="GO" id="GO:0005743">
    <property type="term" value="C:mitochondrial inner membrane"/>
    <property type="evidence" value="ECO:0007669"/>
    <property type="project" value="UniProtKB-SubCell"/>
</dbReference>
<accession>A0A8B8A278</accession>
<evidence type="ECO:0000313" key="14">
    <source>
        <dbReference type="RefSeq" id="XP_022111080.1"/>
    </source>
</evidence>
<keyword evidence="9 12" id="KW-0472">Membrane</keyword>
<dbReference type="AlphaFoldDB" id="A0A8B8A278"/>
<keyword evidence="6 12" id="KW-0809">Transit peptide</keyword>
<dbReference type="OrthoDB" id="18577at2759"/>
<dbReference type="PANTHER" id="PTHR13337">
    <property type="entry name" value="SUCCINATE DEHYDROGENASE"/>
    <property type="match status" value="1"/>
</dbReference>
<comment type="subcellular location">
    <subcellularLocation>
        <location evidence="1 12">Mitochondrion inner membrane</location>
        <topology evidence="1 12">Multi-pass membrane protein</topology>
    </subcellularLocation>
</comment>
<proteinExistence type="inferred from homology"/>
<dbReference type="InterPro" id="IPR007992">
    <property type="entry name" value="CybS"/>
</dbReference>
<comment type="caution">
    <text evidence="12">Lacks conserved residue(s) required for the propagation of feature annotation.</text>
</comment>
<evidence type="ECO:0000256" key="1">
    <source>
        <dbReference type="ARBA" id="ARBA00004448"/>
    </source>
</evidence>
<evidence type="ECO:0000256" key="10">
    <source>
        <dbReference type="PIRSR" id="PIRSR607992-1"/>
    </source>
</evidence>
<name>A0A8B8A278_ACAPL</name>